<comment type="caution">
    <text evidence="1">The sequence shown here is derived from an EMBL/GenBank/DDBJ whole genome shotgun (WGS) entry which is preliminary data.</text>
</comment>
<evidence type="ECO:0000313" key="2">
    <source>
        <dbReference type="Proteomes" id="UP000469523"/>
    </source>
</evidence>
<evidence type="ECO:0000313" key="1">
    <source>
        <dbReference type="EMBL" id="MSU01618.1"/>
    </source>
</evidence>
<name>A0A6N7XZG3_9FIRM</name>
<keyword evidence="2" id="KW-1185">Reference proteome</keyword>
<accession>A0A6N7XZG3</accession>
<reference evidence="1 2" key="1">
    <citation type="submission" date="2019-09" db="EMBL/GenBank/DDBJ databases">
        <title>In-depth cultivation of the pig gut microbiome towards novel bacterial diversity and tailored functional studies.</title>
        <authorList>
            <person name="Wylensek D."/>
            <person name="Hitch T.C.A."/>
            <person name="Clavel T."/>
        </authorList>
    </citation>
    <scope>NUCLEOTIDE SEQUENCE [LARGE SCALE GENOMIC DNA]</scope>
    <source>
        <strain evidence="1 2">WCA3-693-APC-4?</strain>
    </source>
</reference>
<organism evidence="1 2">
    <name type="scientific">Tissierella pigra</name>
    <dbReference type="NCBI Taxonomy" id="2607614"/>
    <lineage>
        <taxon>Bacteria</taxon>
        <taxon>Bacillati</taxon>
        <taxon>Bacillota</taxon>
        <taxon>Tissierellia</taxon>
        <taxon>Tissierellales</taxon>
        <taxon>Tissierellaceae</taxon>
        <taxon>Tissierella</taxon>
    </lineage>
</organism>
<dbReference type="Proteomes" id="UP000469523">
    <property type="component" value="Unassembled WGS sequence"/>
</dbReference>
<sequence>MSLNRRNIIRCLMGVLSIIFIFSITSDARSLDPEVQRNPSVKSTNNLFQNLKARFSTGIICEHCYDDIYQGIETIYGRTDKSGEMCSHCNIQDFHLTNVYARRKSSMCPNGCTYKDVEYLPTLYECTRLNERNK</sequence>
<dbReference type="AlphaFoldDB" id="A0A6N7XZG3"/>
<dbReference type="EMBL" id="VUNQ01000017">
    <property type="protein sequence ID" value="MSU01618.1"/>
    <property type="molecule type" value="Genomic_DNA"/>
</dbReference>
<dbReference type="RefSeq" id="WP_154440028.1">
    <property type="nucleotide sequence ID" value="NZ_JAHLPJ010000001.1"/>
</dbReference>
<protein>
    <submittedName>
        <fullName evidence="1">Uncharacterized protein</fullName>
    </submittedName>
</protein>
<proteinExistence type="predicted"/>
<gene>
    <name evidence="1" type="ORF">FYJ83_09090</name>
</gene>